<sequence>MKLLFNFFISLCILLLSGYGQPDGHNQQKYTDYAFAQTIGTPGVAGFNAIQNNRAFDIHSDSSDSEKRRHRTHEKNIEEEYEPVPVKKYLKSSNSLTALFYALTFGHFFRYIKNSLFTGRHFVRFSAFCPLYIRFRVFRL</sequence>
<feature type="signal peptide" evidence="1">
    <location>
        <begin position="1"/>
        <end position="22"/>
    </location>
</feature>
<dbReference type="AlphaFoldDB" id="A0A926Q4X0"/>
<dbReference type="Proteomes" id="UP000653730">
    <property type="component" value="Unassembled WGS sequence"/>
</dbReference>
<evidence type="ECO:0000313" key="2">
    <source>
        <dbReference type="EMBL" id="MBC9797531.1"/>
    </source>
</evidence>
<dbReference type="EMBL" id="JACVDC010000062">
    <property type="protein sequence ID" value="MBC9797531.1"/>
    <property type="molecule type" value="Genomic_DNA"/>
</dbReference>
<proteinExistence type="predicted"/>
<organism evidence="2 3">
    <name type="scientific">Sinomicrobium weinanense</name>
    <dbReference type="NCBI Taxonomy" id="2842200"/>
    <lineage>
        <taxon>Bacteria</taxon>
        <taxon>Pseudomonadati</taxon>
        <taxon>Bacteroidota</taxon>
        <taxon>Flavobacteriia</taxon>
        <taxon>Flavobacteriales</taxon>
        <taxon>Flavobacteriaceae</taxon>
        <taxon>Sinomicrobium</taxon>
    </lineage>
</organism>
<name>A0A926Q4X0_9FLAO</name>
<protein>
    <submittedName>
        <fullName evidence="2">Uncharacterized protein</fullName>
    </submittedName>
</protein>
<keyword evidence="3" id="KW-1185">Reference proteome</keyword>
<dbReference type="RefSeq" id="WP_187966662.1">
    <property type="nucleotide sequence ID" value="NZ_JACVDC010000062.1"/>
</dbReference>
<reference evidence="2 3" key="1">
    <citation type="submission" date="2020-09" db="EMBL/GenBank/DDBJ databases">
        <title>Sinomicrobium weinanense sp. nov., a halophilic bacteria isolated from saline-alkali soil.</title>
        <authorList>
            <person name="Wu P."/>
            <person name="Ren H."/>
            <person name="Mei Y."/>
            <person name="Liang Y."/>
            <person name="Chen Z."/>
        </authorList>
    </citation>
    <scope>NUCLEOTIDE SEQUENCE [LARGE SCALE GENOMIC DNA]</scope>
    <source>
        <strain evidence="2 3">FJxs</strain>
    </source>
</reference>
<keyword evidence="1" id="KW-0732">Signal</keyword>
<comment type="caution">
    <text evidence="2">The sequence shown here is derived from an EMBL/GenBank/DDBJ whole genome shotgun (WGS) entry which is preliminary data.</text>
</comment>
<evidence type="ECO:0000256" key="1">
    <source>
        <dbReference type="SAM" id="SignalP"/>
    </source>
</evidence>
<evidence type="ECO:0000313" key="3">
    <source>
        <dbReference type="Proteomes" id="UP000653730"/>
    </source>
</evidence>
<gene>
    <name evidence="2" type="ORF">IBL28_16260</name>
</gene>
<feature type="chain" id="PRO_5037679713" evidence="1">
    <location>
        <begin position="23"/>
        <end position="140"/>
    </location>
</feature>
<accession>A0A926Q4X0</accession>